<evidence type="ECO:0000256" key="1">
    <source>
        <dbReference type="SAM" id="MobiDB-lite"/>
    </source>
</evidence>
<dbReference type="STRING" id="372326.A0A1V4K321"/>
<evidence type="ECO:0000313" key="3">
    <source>
        <dbReference type="Proteomes" id="UP000190648"/>
    </source>
</evidence>
<dbReference type="Proteomes" id="UP000190648">
    <property type="component" value="Unassembled WGS sequence"/>
</dbReference>
<proteinExistence type="predicted"/>
<accession>A0A1V4K321</accession>
<organism evidence="2 3">
    <name type="scientific">Patagioenas fasciata monilis</name>
    <dbReference type="NCBI Taxonomy" id="372326"/>
    <lineage>
        <taxon>Eukaryota</taxon>
        <taxon>Metazoa</taxon>
        <taxon>Chordata</taxon>
        <taxon>Craniata</taxon>
        <taxon>Vertebrata</taxon>
        <taxon>Euteleostomi</taxon>
        <taxon>Archelosauria</taxon>
        <taxon>Archosauria</taxon>
        <taxon>Dinosauria</taxon>
        <taxon>Saurischia</taxon>
        <taxon>Theropoda</taxon>
        <taxon>Coelurosauria</taxon>
        <taxon>Aves</taxon>
        <taxon>Neognathae</taxon>
        <taxon>Neoaves</taxon>
        <taxon>Columbimorphae</taxon>
        <taxon>Columbiformes</taxon>
        <taxon>Columbidae</taxon>
        <taxon>Patagioenas</taxon>
    </lineage>
</organism>
<feature type="compositionally biased region" description="Polar residues" evidence="1">
    <location>
        <begin position="43"/>
        <end position="52"/>
    </location>
</feature>
<name>A0A1V4K321_PATFA</name>
<sequence>MCGRSYNLDLSVSANGHGVRPTQAGRKQTSTDKVVEKEKVLQPASQSTSNVRITRAAASAARQMMKTAATAGNQSQRKTANVGKQKKAVKPDVTEVGHLIFEMEKQLN</sequence>
<evidence type="ECO:0000313" key="2">
    <source>
        <dbReference type="EMBL" id="OPJ78880.1"/>
    </source>
</evidence>
<protein>
    <submittedName>
        <fullName evidence="2">Uncharacterized protein</fullName>
    </submittedName>
</protein>
<feature type="compositionally biased region" description="Basic and acidic residues" evidence="1">
    <location>
        <begin position="29"/>
        <end position="40"/>
    </location>
</feature>
<reference evidence="2 3" key="1">
    <citation type="submission" date="2016-02" db="EMBL/GenBank/DDBJ databases">
        <title>Band-tailed pigeon sequencing and assembly.</title>
        <authorList>
            <person name="Soares A.E."/>
            <person name="Novak B.J."/>
            <person name="Rice E.S."/>
            <person name="O'Connell B."/>
            <person name="Chang D."/>
            <person name="Weber S."/>
            <person name="Shapiro B."/>
        </authorList>
    </citation>
    <scope>NUCLEOTIDE SEQUENCE [LARGE SCALE GENOMIC DNA]</scope>
    <source>
        <strain evidence="2">BTP2013</strain>
        <tissue evidence="2">Blood</tissue>
    </source>
</reference>
<dbReference type="AlphaFoldDB" id="A0A1V4K321"/>
<dbReference type="EMBL" id="LSYS01004926">
    <property type="protein sequence ID" value="OPJ78880.1"/>
    <property type="molecule type" value="Genomic_DNA"/>
</dbReference>
<gene>
    <name evidence="2" type="ORF">AV530_011124</name>
</gene>
<feature type="compositionally biased region" description="Polar residues" evidence="1">
    <location>
        <begin position="70"/>
        <end position="79"/>
    </location>
</feature>
<feature type="region of interest" description="Disordered" evidence="1">
    <location>
        <begin position="68"/>
        <end position="91"/>
    </location>
</feature>
<keyword evidence="3" id="KW-1185">Reference proteome</keyword>
<feature type="region of interest" description="Disordered" evidence="1">
    <location>
        <begin position="1"/>
        <end position="52"/>
    </location>
</feature>
<comment type="caution">
    <text evidence="2">The sequence shown here is derived from an EMBL/GenBank/DDBJ whole genome shotgun (WGS) entry which is preliminary data.</text>
</comment>